<evidence type="ECO:0000313" key="2">
    <source>
        <dbReference type="EMBL" id="KAJ3094620.1"/>
    </source>
</evidence>
<dbReference type="AlphaFoldDB" id="A0AAD5SSY6"/>
<dbReference type="Proteomes" id="UP001211907">
    <property type="component" value="Unassembled WGS sequence"/>
</dbReference>
<accession>A0AAD5SSY6</accession>
<organism evidence="2 3">
    <name type="scientific">Physocladia obscura</name>
    <dbReference type="NCBI Taxonomy" id="109957"/>
    <lineage>
        <taxon>Eukaryota</taxon>
        <taxon>Fungi</taxon>
        <taxon>Fungi incertae sedis</taxon>
        <taxon>Chytridiomycota</taxon>
        <taxon>Chytridiomycota incertae sedis</taxon>
        <taxon>Chytridiomycetes</taxon>
        <taxon>Chytridiales</taxon>
        <taxon>Chytriomycetaceae</taxon>
        <taxon>Physocladia</taxon>
    </lineage>
</organism>
<gene>
    <name evidence="2" type="ORF">HK100_006084</name>
</gene>
<dbReference type="Gene3D" id="3.30.70.1170">
    <property type="entry name" value="Sun protein, domain 3"/>
    <property type="match status" value="1"/>
</dbReference>
<evidence type="ECO:0000313" key="3">
    <source>
        <dbReference type="Proteomes" id="UP001211907"/>
    </source>
</evidence>
<protein>
    <recommendedName>
        <fullName evidence="1">NSUN5/RCM1 N-terminal domain-containing protein</fullName>
    </recommendedName>
</protein>
<dbReference type="EMBL" id="JADGJH010002824">
    <property type="protein sequence ID" value="KAJ3094620.1"/>
    <property type="molecule type" value="Genomic_DNA"/>
</dbReference>
<name>A0AAD5SSY6_9FUNG</name>
<reference evidence="2" key="1">
    <citation type="submission" date="2020-05" db="EMBL/GenBank/DDBJ databases">
        <title>Phylogenomic resolution of chytrid fungi.</title>
        <authorList>
            <person name="Stajich J.E."/>
            <person name="Amses K."/>
            <person name="Simmons R."/>
            <person name="Seto K."/>
            <person name="Myers J."/>
            <person name="Bonds A."/>
            <person name="Quandt C.A."/>
            <person name="Barry K."/>
            <person name="Liu P."/>
            <person name="Grigoriev I."/>
            <person name="Longcore J.E."/>
            <person name="James T.Y."/>
        </authorList>
    </citation>
    <scope>NUCLEOTIDE SEQUENCE</scope>
    <source>
        <strain evidence="2">JEL0513</strain>
    </source>
</reference>
<comment type="caution">
    <text evidence="2">The sequence shown here is derived from an EMBL/GenBank/DDBJ whole genome shotgun (WGS) entry which is preliminary data.</text>
</comment>
<evidence type="ECO:0000259" key="1">
    <source>
        <dbReference type="Pfam" id="PF21153"/>
    </source>
</evidence>
<keyword evidence="3" id="KW-1185">Reference proteome</keyword>
<feature type="domain" description="NSUN5/RCM1 N-terminal" evidence="1">
    <location>
        <begin position="41"/>
        <end position="130"/>
    </location>
</feature>
<sequence>MPLHATCARVVEQCLANTQRLSLRRLVDGACGPAAPDKERRAVFAVVCQVLKFKAPLRLLIAAAGMPPSAAKGRKAAVYLVLVYELLFGSGLKSAPSSLRALVVPHKTRLTAELAKLKMKKRAIKNEDLLPDYIKNAVVLPRYARVNTNVSTIDATIETLAKSGYKLIEYIDGMHLGKLA</sequence>
<dbReference type="Pfam" id="PF21153">
    <property type="entry name" value="NSUN5_N"/>
    <property type="match status" value="1"/>
</dbReference>
<dbReference type="InterPro" id="IPR048889">
    <property type="entry name" value="NSUN5_RCM1_N"/>
</dbReference>
<proteinExistence type="predicted"/>